<sequence>MVTLGAPRGNSACIMAYAYENTAFSVLIILLFGAALYVFVTSTSDEE</sequence>
<gene>
    <name evidence="2" type="ORF">BV97_01175</name>
</gene>
<protein>
    <submittedName>
        <fullName evidence="2">Uncharacterized protein</fullName>
    </submittedName>
</protein>
<feature type="transmembrane region" description="Helical" evidence="1">
    <location>
        <begin position="21"/>
        <end position="40"/>
    </location>
</feature>
<evidence type="ECO:0000256" key="1">
    <source>
        <dbReference type="SAM" id="Phobius"/>
    </source>
</evidence>
<evidence type="ECO:0000313" key="3">
    <source>
        <dbReference type="Proteomes" id="UP000024329"/>
    </source>
</evidence>
<organism evidence="2 3">
    <name type="scientific">Novosphingobium resinovorum</name>
    <dbReference type="NCBI Taxonomy" id="158500"/>
    <lineage>
        <taxon>Bacteria</taxon>
        <taxon>Pseudomonadati</taxon>
        <taxon>Pseudomonadota</taxon>
        <taxon>Alphaproteobacteria</taxon>
        <taxon>Sphingomonadales</taxon>
        <taxon>Sphingomonadaceae</taxon>
        <taxon>Novosphingobium</taxon>
    </lineage>
</organism>
<evidence type="ECO:0000313" key="2">
    <source>
        <dbReference type="EMBL" id="EZP83982.1"/>
    </source>
</evidence>
<dbReference type="EMBL" id="JFYZ01000002">
    <property type="protein sequence ID" value="EZP83982.1"/>
    <property type="molecule type" value="Genomic_DNA"/>
</dbReference>
<keyword evidence="1" id="KW-0472">Membrane</keyword>
<keyword evidence="1" id="KW-0812">Transmembrane</keyword>
<reference evidence="2 3" key="1">
    <citation type="submission" date="2014-03" db="EMBL/GenBank/DDBJ databases">
        <title>Whole genome sequence of Novosphingobium resinovorum KF1.</title>
        <authorList>
            <person name="Gan H.M."/>
            <person name="Gan H.Y."/>
            <person name="Chew T.H."/>
            <person name="Savka M.A."/>
        </authorList>
    </citation>
    <scope>NUCLEOTIDE SEQUENCE [LARGE SCALE GENOMIC DNA]</scope>
    <source>
        <strain evidence="2 3">KF1</strain>
    </source>
</reference>
<name>A0A031K5U9_9SPHN</name>
<keyword evidence="1" id="KW-1133">Transmembrane helix</keyword>
<accession>A0A031K5U9</accession>
<comment type="caution">
    <text evidence="2">The sequence shown here is derived from an EMBL/GenBank/DDBJ whole genome shotgun (WGS) entry which is preliminary data.</text>
</comment>
<proteinExistence type="predicted"/>
<dbReference type="Proteomes" id="UP000024329">
    <property type="component" value="Unassembled WGS sequence"/>
</dbReference>
<dbReference type="AlphaFoldDB" id="A0A031K5U9"/>